<evidence type="ECO:0000313" key="2">
    <source>
        <dbReference type="Proteomes" id="UP000183940"/>
    </source>
</evidence>
<dbReference type="EMBL" id="MLAW01000035">
    <property type="protein sequence ID" value="OJJ24244.1"/>
    <property type="molecule type" value="Genomic_DNA"/>
</dbReference>
<name>A0A1L9QNK0_9CYAN</name>
<dbReference type="InterPro" id="IPR035900">
    <property type="entry name" value="Colicin_E_sf"/>
</dbReference>
<gene>
    <name evidence="1" type="ORF">BI308_17800</name>
</gene>
<dbReference type="Proteomes" id="UP000183940">
    <property type="component" value="Unassembled WGS sequence"/>
</dbReference>
<accession>A0A1L9QNK0</accession>
<proteinExistence type="predicted"/>
<protein>
    <recommendedName>
        <fullName evidence="3">Bacteriocin immunity protein</fullName>
    </recommendedName>
</protein>
<dbReference type="Gene3D" id="1.10.1200.20">
    <property type="entry name" value="Colicin E immunity protein"/>
    <property type="match status" value="1"/>
</dbReference>
<evidence type="ECO:0000313" key="1">
    <source>
        <dbReference type="EMBL" id="OJJ24244.1"/>
    </source>
</evidence>
<comment type="caution">
    <text evidence="1">The sequence shown here is derived from an EMBL/GenBank/DDBJ whole genome shotgun (WGS) entry which is preliminary data.</text>
</comment>
<dbReference type="AlphaFoldDB" id="A0A1L9QNK0"/>
<keyword evidence="2" id="KW-1185">Reference proteome</keyword>
<evidence type="ECO:0008006" key="3">
    <source>
        <dbReference type="Google" id="ProtNLM"/>
    </source>
</evidence>
<sequence>MNSSLNRDELIELVRKIMDFEGTEKEVDEYIDILEKNVPDPQVTGYIFWPSRYTSPPRELSAEEVVDRALSYQPIILPSAK</sequence>
<organism evidence="1 2">
    <name type="scientific">Roseofilum reptotaenium AO1-A</name>
    <dbReference type="NCBI Taxonomy" id="1925591"/>
    <lineage>
        <taxon>Bacteria</taxon>
        <taxon>Bacillati</taxon>
        <taxon>Cyanobacteriota</taxon>
        <taxon>Cyanophyceae</taxon>
        <taxon>Desertifilales</taxon>
        <taxon>Desertifilaceae</taxon>
        <taxon>Roseofilum</taxon>
    </lineage>
</organism>
<reference evidence="1" key="1">
    <citation type="submission" date="2016-10" db="EMBL/GenBank/DDBJ databases">
        <title>CRISPR-Cas defence system in Roseofilum reptotaenium: evidence of a bacteriophage-cyanobacterium arms race in the coral black band disease.</title>
        <authorList>
            <person name="Buerger P."/>
            <person name="Wood-Charlson E.M."/>
            <person name="Weynberg K.D."/>
            <person name="Willis B."/>
            <person name="Van Oppen M.J."/>
        </authorList>
    </citation>
    <scope>NUCLEOTIDE SEQUENCE [LARGE SCALE GENOMIC DNA]</scope>
    <source>
        <strain evidence="1">AO1-A</strain>
    </source>
</reference>
<dbReference type="SUPFAM" id="SSF47345">
    <property type="entry name" value="Colicin E immunity proteins"/>
    <property type="match status" value="1"/>
</dbReference>
<dbReference type="STRING" id="1925591.BI308_17800"/>